<organism evidence="1 2">
    <name type="scientific">Corynebacterium zhongnanshanii</name>
    <dbReference type="NCBI Taxonomy" id="2768834"/>
    <lineage>
        <taxon>Bacteria</taxon>
        <taxon>Bacillati</taxon>
        <taxon>Actinomycetota</taxon>
        <taxon>Actinomycetes</taxon>
        <taxon>Mycobacteriales</taxon>
        <taxon>Corynebacteriaceae</taxon>
        <taxon>Corynebacterium</taxon>
    </lineage>
</organism>
<accession>A0ABQ6VH91</accession>
<reference evidence="1 2" key="1">
    <citation type="submission" date="2019-10" db="EMBL/GenBank/DDBJ databases">
        <title>Corynebacterium sp novel species isolated from the respiratory tract of Marmot.</title>
        <authorList>
            <person name="Zhang G."/>
        </authorList>
    </citation>
    <scope>NUCLEOTIDE SEQUENCE [LARGE SCALE GENOMIC DNA]</scope>
    <source>
        <strain evidence="1 2">336</strain>
    </source>
</reference>
<dbReference type="RefSeq" id="WP_151844282.1">
    <property type="nucleotide sequence ID" value="NZ_WBZJ01000001.1"/>
</dbReference>
<dbReference type="EMBL" id="WBZJ01000001">
    <property type="protein sequence ID" value="KAB3523655.1"/>
    <property type="molecule type" value="Genomic_DNA"/>
</dbReference>
<dbReference type="Pfam" id="PF13384">
    <property type="entry name" value="HTH_23"/>
    <property type="match status" value="1"/>
</dbReference>
<evidence type="ECO:0008006" key="3">
    <source>
        <dbReference type="Google" id="ProtNLM"/>
    </source>
</evidence>
<comment type="caution">
    <text evidence="1">The sequence shown here is derived from an EMBL/GenBank/DDBJ whole genome shotgun (WGS) entry which is preliminary data.</text>
</comment>
<dbReference type="Proteomes" id="UP000436181">
    <property type="component" value="Unassembled WGS sequence"/>
</dbReference>
<evidence type="ECO:0000313" key="2">
    <source>
        <dbReference type="Proteomes" id="UP000436181"/>
    </source>
</evidence>
<gene>
    <name evidence="1" type="ORF">F8377_03800</name>
</gene>
<dbReference type="Gene3D" id="1.10.10.10">
    <property type="entry name" value="Winged helix-like DNA-binding domain superfamily/Winged helix DNA-binding domain"/>
    <property type="match status" value="1"/>
</dbReference>
<keyword evidence="2" id="KW-1185">Reference proteome</keyword>
<dbReference type="InterPro" id="IPR036388">
    <property type="entry name" value="WH-like_DNA-bd_sf"/>
</dbReference>
<protein>
    <recommendedName>
        <fullName evidence="3">Helix-turn-helix domain-containing protein</fullName>
    </recommendedName>
</protein>
<name>A0ABQ6VH91_9CORY</name>
<sequence length="52" mass="5753">MAAETLSMQATCQAVASKLGVSWHTVRQWTQAARREGCLGFFASELGPQRRK</sequence>
<proteinExistence type="predicted"/>
<evidence type="ECO:0000313" key="1">
    <source>
        <dbReference type="EMBL" id="KAB3523655.1"/>
    </source>
</evidence>